<accession>A0A392S3R2</accession>
<evidence type="ECO:0000313" key="2">
    <source>
        <dbReference type="Proteomes" id="UP000265520"/>
    </source>
</evidence>
<proteinExistence type="predicted"/>
<keyword evidence="2" id="KW-1185">Reference proteome</keyword>
<protein>
    <submittedName>
        <fullName evidence="1">Uncharacterized protein</fullName>
    </submittedName>
</protein>
<feature type="non-terminal residue" evidence="1">
    <location>
        <position position="1"/>
    </location>
</feature>
<dbReference type="EMBL" id="LXQA010312642">
    <property type="protein sequence ID" value="MCI43072.1"/>
    <property type="molecule type" value="Genomic_DNA"/>
</dbReference>
<reference evidence="1 2" key="1">
    <citation type="journal article" date="2018" name="Front. Plant Sci.">
        <title>Red Clover (Trifolium pratense) and Zigzag Clover (T. medium) - A Picture of Genomic Similarities and Differences.</title>
        <authorList>
            <person name="Dluhosova J."/>
            <person name="Istvanek J."/>
            <person name="Nedelnik J."/>
            <person name="Repkova J."/>
        </authorList>
    </citation>
    <scope>NUCLEOTIDE SEQUENCE [LARGE SCALE GENOMIC DNA]</scope>
    <source>
        <strain evidence="2">cv. 10/8</strain>
        <tissue evidence="1">Leaf</tissue>
    </source>
</reference>
<sequence length="60" mass="6924">DLKASQESEIAKLKKDYEDRPERVKENYAVDEKKLNIAQGELISKLTKEMDEALKQEKTG</sequence>
<evidence type="ECO:0000313" key="1">
    <source>
        <dbReference type="EMBL" id="MCI43072.1"/>
    </source>
</evidence>
<dbReference type="Proteomes" id="UP000265520">
    <property type="component" value="Unassembled WGS sequence"/>
</dbReference>
<comment type="caution">
    <text evidence="1">The sequence shown here is derived from an EMBL/GenBank/DDBJ whole genome shotgun (WGS) entry which is preliminary data.</text>
</comment>
<organism evidence="1 2">
    <name type="scientific">Trifolium medium</name>
    <dbReference type="NCBI Taxonomy" id="97028"/>
    <lineage>
        <taxon>Eukaryota</taxon>
        <taxon>Viridiplantae</taxon>
        <taxon>Streptophyta</taxon>
        <taxon>Embryophyta</taxon>
        <taxon>Tracheophyta</taxon>
        <taxon>Spermatophyta</taxon>
        <taxon>Magnoliopsida</taxon>
        <taxon>eudicotyledons</taxon>
        <taxon>Gunneridae</taxon>
        <taxon>Pentapetalae</taxon>
        <taxon>rosids</taxon>
        <taxon>fabids</taxon>
        <taxon>Fabales</taxon>
        <taxon>Fabaceae</taxon>
        <taxon>Papilionoideae</taxon>
        <taxon>50 kb inversion clade</taxon>
        <taxon>NPAAA clade</taxon>
        <taxon>Hologalegina</taxon>
        <taxon>IRL clade</taxon>
        <taxon>Trifolieae</taxon>
        <taxon>Trifolium</taxon>
    </lineage>
</organism>
<name>A0A392S3R2_9FABA</name>
<dbReference type="AlphaFoldDB" id="A0A392S3R2"/>